<evidence type="ECO:0000256" key="1">
    <source>
        <dbReference type="SAM" id="MobiDB-lite"/>
    </source>
</evidence>
<evidence type="ECO:0000313" key="2">
    <source>
        <dbReference type="EMBL" id="UWX06170.1"/>
    </source>
</evidence>
<accession>A0ABY5Y1U3</accession>
<dbReference type="Proteomes" id="UP001058120">
    <property type="component" value="Chromosome"/>
</dbReference>
<sequence>MAVAVGQRIEARCTRCKDLMGHVVVSMLGGEIAKVECCACGSVHKYYPPAKKKEEAQAKPVRVRAGEARSMAVKESSQRSAKISNLKEKSSDTAKVAGSKSEKANLKALEEMQAKWKDRMVSYSGNAKPYSMDLLVKKDDFVEHGVFGVGVVVEICPPNKADILFSLGIKSLRCLCE</sequence>
<name>A0ABY5Y1U3_9BACT</name>
<proteinExistence type="predicted"/>
<dbReference type="RefSeq" id="WP_334315771.1">
    <property type="nucleotide sequence ID" value="NZ_CP065938.1"/>
</dbReference>
<organism evidence="2 3">
    <name type="scientific">Taurinivorans muris</name>
    <dbReference type="NCBI Taxonomy" id="2787751"/>
    <lineage>
        <taxon>Bacteria</taxon>
        <taxon>Pseudomonadati</taxon>
        <taxon>Thermodesulfobacteriota</taxon>
        <taxon>Desulfovibrionia</taxon>
        <taxon>Desulfovibrionales</taxon>
        <taxon>Desulfovibrionaceae</taxon>
        <taxon>Taurinivorans</taxon>
    </lineage>
</organism>
<keyword evidence="3" id="KW-1185">Reference proteome</keyword>
<gene>
    <name evidence="2" type="ORF">JBF11_02305</name>
</gene>
<dbReference type="EMBL" id="CP065938">
    <property type="protein sequence ID" value="UWX06170.1"/>
    <property type="molecule type" value="Genomic_DNA"/>
</dbReference>
<reference evidence="2" key="1">
    <citation type="submission" date="2020-12" db="EMBL/GenBank/DDBJ databases">
        <title>Taurinivorans muris gen. nov., sp. nov., fundamental and realized metabolic niche of a ubiquitous sulfidogenic bacterium in the murine intestine.</title>
        <authorList>
            <person name="Ye H."/>
            <person name="Hanson B.T."/>
            <person name="Loy A."/>
        </authorList>
    </citation>
    <scope>NUCLEOTIDE SEQUENCE</scope>
    <source>
        <strain evidence="2">LT0009</strain>
    </source>
</reference>
<evidence type="ECO:0000313" key="3">
    <source>
        <dbReference type="Proteomes" id="UP001058120"/>
    </source>
</evidence>
<protein>
    <submittedName>
        <fullName evidence="2">Uncharacterized protein</fullName>
    </submittedName>
</protein>
<feature type="region of interest" description="Disordered" evidence="1">
    <location>
        <begin position="67"/>
        <end position="99"/>
    </location>
</feature>